<evidence type="ECO:0000313" key="3">
    <source>
        <dbReference type="Proteomes" id="UP000182762"/>
    </source>
</evidence>
<organism evidence="2 3">
    <name type="scientific">Priestia endophytica DSM 13796</name>
    <dbReference type="NCBI Taxonomy" id="1121089"/>
    <lineage>
        <taxon>Bacteria</taxon>
        <taxon>Bacillati</taxon>
        <taxon>Bacillota</taxon>
        <taxon>Bacilli</taxon>
        <taxon>Bacillales</taxon>
        <taxon>Bacillaceae</taxon>
        <taxon>Priestia</taxon>
    </lineage>
</organism>
<name>A0A1I6C8D7_9BACI</name>
<feature type="transmembrane region" description="Helical" evidence="1">
    <location>
        <begin position="62"/>
        <end position="86"/>
    </location>
</feature>
<reference evidence="2 3" key="1">
    <citation type="submission" date="2016-10" db="EMBL/GenBank/DDBJ databases">
        <authorList>
            <person name="Varghese N."/>
            <person name="Submissions S."/>
        </authorList>
    </citation>
    <scope>NUCLEOTIDE SEQUENCE [LARGE SCALE GENOMIC DNA]</scope>
    <source>
        <strain evidence="2 3">DSM 13796</strain>
    </source>
</reference>
<keyword evidence="3" id="KW-1185">Reference proteome</keyword>
<proteinExistence type="predicted"/>
<protein>
    <submittedName>
        <fullName evidence="2">Inhibitor of the pro-sigma K processing machinery</fullName>
    </submittedName>
</protein>
<evidence type="ECO:0000313" key="2">
    <source>
        <dbReference type="EMBL" id="SFQ89411.1"/>
    </source>
</evidence>
<keyword evidence="1" id="KW-1133">Transmembrane helix</keyword>
<dbReference type="Pfam" id="PF07441">
    <property type="entry name" value="BofA"/>
    <property type="match status" value="1"/>
</dbReference>
<keyword evidence="1" id="KW-0812">Transmembrane</keyword>
<keyword evidence="1" id="KW-0472">Membrane</keyword>
<gene>
    <name evidence="2" type="ORF">SAMN02745910_05269</name>
</gene>
<sequence>MEPIWIVSILVGLILLILITGGIQKPFKLLGSGIVRFLIGALLLFFANIIGAQFGLHVPINLITTAVAGLLGVCGVGALVVINLWIM</sequence>
<feature type="transmembrane region" description="Helical" evidence="1">
    <location>
        <begin position="35"/>
        <end position="56"/>
    </location>
</feature>
<accession>A0A1I6C8D7</accession>
<dbReference type="Proteomes" id="UP000182762">
    <property type="component" value="Unassembled WGS sequence"/>
</dbReference>
<dbReference type="GeneID" id="93713763"/>
<feature type="transmembrane region" description="Helical" evidence="1">
    <location>
        <begin position="6"/>
        <end position="23"/>
    </location>
</feature>
<dbReference type="RefSeq" id="WP_061804495.1">
    <property type="nucleotide sequence ID" value="NZ_FOXX01000034.1"/>
</dbReference>
<dbReference type="InterPro" id="IPR010001">
    <property type="entry name" value="BofA"/>
</dbReference>
<dbReference type="NCBIfam" id="TIGR02862">
    <property type="entry name" value="spore_BofA"/>
    <property type="match status" value="1"/>
</dbReference>
<dbReference type="EMBL" id="FOXX01000034">
    <property type="protein sequence ID" value="SFQ89411.1"/>
    <property type="molecule type" value="Genomic_DNA"/>
</dbReference>
<evidence type="ECO:0000256" key="1">
    <source>
        <dbReference type="SAM" id="Phobius"/>
    </source>
</evidence>
<comment type="caution">
    <text evidence="2">The sequence shown here is derived from an EMBL/GenBank/DDBJ whole genome shotgun (WGS) entry which is preliminary data.</text>
</comment>